<organism evidence="1 2">
    <name type="scientific">Geodia barretti</name>
    <name type="common">Barrett's horny sponge</name>
    <dbReference type="NCBI Taxonomy" id="519541"/>
    <lineage>
        <taxon>Eukaryota</taxon>
        <taxon>Metazoa</taxon>
        <taxon>Porifera</taxon>
        <taxon>Demospongiae</taxon>
        <taxon>Heteroscleromorpha</taxon>
        <taxon>Tetractinellida</taxon>
        <taxon>Astrophorina</taxon>
        <taxon>Geodiidae</taxon>
        <taxon>Geodia</taxon>
    </lineage>
</organism>
<dbReference type="AlphaFoldDB" id="A0AA35WJD6"/>
<comment type="caution">
    <text evidence="1">The sequence shown here is derived from an EMBL/GenBank/DDBJ whole genome shotgun (WGS) entry which is preliminary data.</text>
</comment>
<proteinExistence type="predicted"/>
<sequence length="55" mass="6433">MQRELHYELRHYAQECRLTSKGLLRAQVVTLNEPRSCTWALSCIIQSEAPLWSCL</sequence>
<evidence type="ECO:0000313" key="1">
    <source>
        <dbReference type="EMBL" id="CAI8019301.1"/>
    </source>
</evidence>
<evidence type="ECO:0000313" key="2">
    <source>
        <dbReference type="Proteomes" id="UP001174909"/>
    </source>
</evidence>
<dbReference type="Proteomes" id="UP001174909">
    <property type="component" value="Unassembled WGS sequence"/>
</dbReference>
<gene>
    <name evidence="1" type="ORF">GBAR_LOCUS11614</name>
</gene>
<keyword evidence="2" id="KW-1185">Reference proteome</keyword>
<accession>A0AA35WJD6</accession>
<dbReference type="EMBL" id="CASHTH010001743">
    <property type="protein sequence ID" value="CAI8019301.1"/>
    <property type="molecule type" value="Genomic_DNA"/>
</dbReference>
<name>A0AA35WJD6_GEOBA</name>
<protein>
    <submittedName>
        <fullName evidence="1">Uncharacterized protein</fullName>
    </submittedName>
</protein>
<reference evidence="1" key="1">
    <citation type="submission" date="2023-03" db="EMBL/GenBank/DDBJ databases">
        <authorList>
            <person name="Steffen K."/>
            <person name="Cardenas P."/>
        </authorList>
    </citation>
    <scope>NUCLEOTIDE SEQUENCE</scope>
</reference>